<keyword evidence="3 6" id="KW-0812">Transmembrane</keyword>
<dbReference type="GO" id="GO:0005886">
    <property type="term" value="C:plasma membrane"/>
    <property type="evidence" value="ECO:0007669"/>
    <property type="project" value="UniProtKB-SubCell"/>
</dbReference>
<feature type="transmembrane region" description="Helical" evidence="6">
    <location>
        <begin position="232"/>
        <end position="252"/>
    </location>
</feature>
<organism evidence="8 9">
    <name type="scientific">Komagataeibacter diospyri</name>
    <dbReference type="NCBI Taxonomy" id="1932662"/>
    <lineage>
        <taxon>Bacteria</taxon>
        <taxon>Pseudomonadati</taxon>
        <taxon>Pseudomonadota</taxon>
        <taxon>Alphaproteobacteria</taxon>
        <taxon>Acetobacterales</taxon>
        <taxon>Acetobacteraceae</taxon>
        <taxon>Komagataeibacter</taxon>
    </lineage>
</organism>
<gene>
    <name evidence="8" type="ORF">MSKU9_0683</name>
</gene>
<keyword evidence="4 6" id="KW-1133">Transmembrane helix</keyword>
<evidence type="ECO:0000313" key="8">
    <source>
        <dbReference type="EMBL" id="GCE82542.1"/>
    </source>
</evidence>
<comment type="caution">
    <text evidence="8">The sequence shown here is derived from an EMBL/GenBank/DDBJ whole genome shotgun (WGS) entry which is preliminary data.</text>
</comment>
<feature type="transmembrane region" description="Helical" evidence="6">
    <location>
        <begin position="202"/>
        <end position="220"/>
    </location>
</feature>
<evidence type="ECO:0000256" key="2">
    <source>
        <dbReference type="ARBA" id="ARBA00022475"/>
    </source>
</evidence>
<reference evidence="9" key="1">
    <citation type="submission" date="2017-01" db="EMBL/GenBank/DDBJ databases">
        <title>Komagataeibacter sp. MSKU9 whole genome sequencing project.</title>
        <authorList>
            <person name="Matsutani M."/>
            <person name="Naloka K."/>
            <person name="Theeragool G."/>
            <person name="Yakushi T."/>
            <person name="Matsushita K."/>
        </authorList>
    </citation>
    <scope>NUCLEOTIDE SEQUENCE [LARGE SCALE GENOMIC DNA]</scope>
    <source>
        <strain evidence="9">MSKU9</strain>
    </source>
</reference>
<sequence length="487" mass="51564">MYIRSLHKIYFQITGISLRSGTQKSGTAAFSHPGRQTAIACGCGWEKAHPFPDASNPFSGVAAWAATVNSRTRILPVALLALAIGAFGLGTTETIVMGLLPQLSVGLHVSIAQAGLLVSGYAIGVTIASPLVAILTNSLSRRATLLLTMAIFIAGNACSALAPNYGSLMLARVLTSFSHGTFYGAASIMAAQVVSPAKRAEALSLVYIGLTLAMILGVPMGTVVAQMTSWRMAFWLICAVGVLAWTTMWLWIPQDRASGPVIPLSAQFRAMLHPLVVTMMLVSMCTSSSMFTLFTYITPFLQTRSGFSTHAIDVILLMIGGGLCLGNLLGGKLADWKMLPSCAGLMAAVAIVQVLLVPGSLHPWICLALLFLWGVFIYAPMAPLQTYVVACAGAAPNIAAVMNQSSFNFGNAVGAWAGSHIVDTHWSYGGLPVLSACFAFIGFGLVGLAEYYVRRQTKKPREVVPHPLTSATHAVVARPEQNLRPHA</sequence>
<dbReference type="PANTHER" id="PTHR43124:SF8">
    <property type="entry name" value="INNER MEMBRANE TRANSPORT PROTEIN YDHP"/>
    <property type="match status" value="1"/>
</dbReference>
<evidence type="ECO:0000259" key="7">
    <source>
        <dbReference type="PROSITE" id="PS50850"/>
    </source>
</evidence>
<dbReference type="InterPro" id="IPR050189">
    <property type="entry name" value="MFS_Efflux_Transporters"/>
</dbReference>
<feature type="transmembrane region" description="Helical" evidence="6">
    <location>
        <begin position="426"/>
        <end position="453"/>
    </location>
</feature>
<comment type="subcellular location">
    <subcellularLocation>
        <location evidence="1">Cell membrane</location>
        <topology evidence="1">Multi-pass membrane protein</topology>
    </subcellularLocation>
</comment>
<proteinExistence type="predicted"/>
<evidence type="ECO:0000256" key="4">
    <source>
        <dbReference type="ARBA" id="ARBA00022989"/>
    </source>
</evidence>
<keyword evidence="5 6" id="KW-0472">Membrane</keyword>
<dbReference type="PROSITE" id="PS50850">
    <property type="entry name" value="MFS"/>
    <property type="match status" value="1"/>
</dbReference>
<dbReference type="InterPro" id="IPR011701">
    <property type="entry name" value="MFS"/>
</dbReference>
<evidence type="ECO:0000256" key="6">
    <source>
        <dbReference type="SAM" id="Phobius"/>
    </source>
</evidence>
<dbReference type="EMBL" id="BDLU01000023">
    <property type="protein sequence ID" value="GCE82542.1"/>
    <property type="molecule type" value="Genomic_DNA"/>
</dbReference>
<feature type="transmembrane region" description="Helical" evidence="6">
    <location>
        <begin position="361"/>
        <end position="379"/>
    </location>
</feature>
<feature type="transmembrane region" description="Helical" evidence="6">
    <location>
        <begin position="143"/>
        <end position="162"/>
    </location>
</feature>
<keyword evidence="2" id="KW-1003">Cell membrane</keyword>
<dbReference type="SUPFAM" id="SSF103473">
    <property type="entry name" value="MFS general substrate transporter"/>
    <property type="match status" value="1"/>
</dbReference>
<accession>A0A4V0WM60</accession>
<feature type="transmembrane region" description="Helical" evidence="6">
    <location>
        <begin position="77"/>
        <end position="99"/>
    </location>
</feature>
<dbReference type="Pfam" id="PF07690">
    <property type="entry name" value="MFS_1"/>
    <property type="match status" value="1"/>
</dbReference>
<dbReference type="InterPro" id="IPR020846">
    <property type="entry name" value="MFS_dom"/>
</dbReference>
<dbReference type="AlphaFoldDB" id="A0A4V0WM60"/>
<name>A0A4V0WM60_9PROT</name>
<feature type="transmembrane region" description="Helical" evidence="6">
    <location>
        <begin position="111"/>
        <end position="136"/>
    </location>
</feature>
<feature type="transmembrane region" description="Helical" evidence="6">
    <location>
        <begin position="309"/>
        <end position="329"/>
    </location>
</feature>
<feature type="transmembrane region" description="Helical" evidence="6">
    <location>
        <begin position="336"/>
        <end position="355"/>
    </location>
</feature>
<dbReference type="PANTHER" id="PTHR43124">
    <property type="entry name" value="PURINE EFFLUX PUMP PBUE"/>
    <property type="match status" value="1"/>
</dbReference>
<evidence type="ECO:0000256" key="5">
    <source>
        <dbReference type="ARBA" id="ARBA00023136"/>
    </source>
</evidence>
<feature type="domain" description="Major facilitator superfamily (MFS) profile" evidence="7">
    <location>
        <begin position="78"/>
        <end position="459"/>
    </location>
</feature>
<dbReference type="Gene3D" id="1.20.1250.20">
    <property type="entry name" value="MFS general substrate transporter like domains"/>
    <property type="match status" value="2"/>
</dbReference>
<dbReference type="Proteomes" id="UP000315095">
    <property type="component" value="Unassembled WGS sequence"/>
</dbReference>
<evidence type="ECO:0000313" key="9">
    <source>
        <dbReference type="Proteomes" id="UP000315095"/>
    </source>
</evidence>
<protein>
    <submittedName>
        <fullName evidence="8">Transmembrane efflux protein</fullName>
    </submittedName>
</protein>
<evidence type="ECO:0000256" key="3">
    <source>
        <dbReference type="ARBA" id="ARBA00022692"/>
    </source>
</evidence>
<dbReference type="InterPro" id="IPR036259">
    <property type="entry name" value="MFS_trans_sf"/>
</dbReference>
<dbReference type="CDD" id="cd17324">
    <property type="entry name" value="MFS_NepI_like"/>
    <property type="match status" value="1"/>
</dbReference>
<feature type="transmembrane region" description="Helical" evidence="6">
    <location>
        <begin position="272"/>
        <end position="297"/>
    </location>
</feature>
<feature type="transmembrane region" description="Helical" evidence="6">
    <location>
        <begin position="168"/>
        <end position="190"/>
    </location>
</feature>
<keyword evidence="9" id="KW-1185">Reference proteome</keyword>
<evidence type="ECO:0000256" key="1">
    <source>
        <dbReference type="ARBA" id="ARBA00004651"/>
    </source>
</evidence>
<feature type="transmembrane region" description="Helical" evidence="6">
    <location>
        <begin position="386"/>
        <end position="406"/>
    </location>
</feature>
<dbReference type="GO" id="GO:0022857">
    <property type="term" value="F:transmembrane transporter activity"/>
    <property type="evidence" value="ECO:0007669"/>
    <property type="project" value="InterPro"/>
</dbReference>